<keyword evidence="3" id="KW-1185">Reference proteome</keyword>
<reference evidence="2" key="1">
    <citation type="journal article" date="2023" name="Mol. Biol. Evol.">
        <title>Third-Generation Sequencing Reveals the Adaptive Role of the Epigenome in Three Deep-Sea Polychaetes.</title>
        <authorList>
            <person name="Perez M."/>
            <person name="Aroh O."/>
            <person name="Sun Y."/>
            <person name="Lan Y."/>
            <person name="Juniper S.K."/>
            <person name="Young C.R."/>
            <person name="Angers B."/>
            <person name="Qian P.Y."/>
        </authorList>
    </citation>
    <scope>NUCLEOTIDE SEQUENCE</scope>
    <source>
        <strain evidence="2">R07B-5</strain>
    </source>
</reference>
<name>A0AAD9UHT7_RIDPI</name>
<feature type="region of interest" description="Disordered" evidence="1">
    <location>
        <begin position="45"/>
        <end position="68"/>
    </location>
</feature>
<evidence type="ECO:0000256" key="1">
    <source>
        <dbReference type="SAM" id="MobiDB-lite"/>
    </source>
</evidence>
<dbReference type="AlphaFoldDB" id="A0AAD9UHT7"/>
<evidence type="ECO:0000313" key="3">
    <source>
        <dbReference type="Proteomes" id="UP001209878"/>
    </source>
</evidence>
<dbReference type="Proteomes" id="UP001209878">
    <property type="component" value="Unassembled WGS sequence"/>
</dbReference>
<proteinExistence type="predicted"/>
<evidence type="ECO:0000313" key="2">
    <source>
        <dbReference type="EMBL" id="KAK2189881.1"/>
    </source>
</evidence>
<organism evidence="2 3">
    <name type="scientific">Ridgeia piscesae</name>
    <name type="common">Tubeworm</name>
    <dbReference type="NCBI Taxonomy" id="27915"/>
    <lineage>
        <taxon>Eukaryota</taxon>
        <taxon>Metazoa</taxon>
        <taxon>Spiralia</taxon>
        <taxon>Lophotrochozoa</taxon>
        <taxon>Annelida</taxon>
        <taxon>Polychaeta</taxon>
        <taxon>Sedentaria</taxon>
        <taxon>Canalipalpata</taxon>
        <taxon>Sabellida</taxon>
        <taxon>Siboglinidae</taxon>
        <taxon>Ridgeia</taxon>
    </lineage>
</organism>
<comment type="caution">
    <text evidence="2">The sequence shown here is derived from an EMBL/GenBank/DDBJ whole genome shotgun (WGS) entry which is preliminary data.</text>
</comment>
<sequence length="222" mass="25611">MEAGRRGTAIAEKPGRSCCRSVACIDDDDDDDPYEVHCKRRAGYLHSPHQSSKRTHKTRETAAVSPRGTGRRPAFTWFHHSNHIIIYKSTTTVKIKVICYVQSSKCIFGTGSANVQVLRSHMYTRGWRTSNGCLNRSLPTDGNLFGKQTLCSCSSNTVQWVLLFGSRTRAHRHSFRARIRYSNIYKVQSNSHARRKNLRYYNILRLCLRFTRFERPTHTTQR</sequence>
<gene>
    <name evidence="2" type="ORF">NP493_95g08089</name>
</gene>
<protein>
    <submittedName>
        <fullName evidence="2">Uncharacterized protein</fullName>
    </submittedName>
</protein>
<accession>A0AAD9UHT7</accession>
<dbReference type="EMBL" id="JAODUO010000095">
    <property type="protein sequence ID" value="KAK2189881.1"/>
    <property type="molecule type" value="Genomic_DNA"/>
</dbReference>